<evidence type="ECO:0000313" key="2">
    <source>
        <dbReference type="EMBL" id="QMV40168.1"/>
    </source>
</evidence>
<feature type="region of interest" description="Disordered" evidence="1">
    <location>
        <begin position="196"/>
        <end position="219"/>
    </location>
</feature>
<dbReference type="Proteomes" id="UP000515679">
    <property type="component" value="Chromosome"/>
</dbReference>
<sequence>MNMAISSSPISTGKVAASTSGSAAGSATGSGFAGALVQAIDGTSNTATVSNGLSLPVGLAGLLGQLGLDASAEQSQDLLEMLAGLVEQLEQLEQSDLSSLTSDVQSQLAELLAAFQSLLQQIGQNQSAQADPLTTTDPVSVDSKPIVRSLRETLQQLAAVIASSDENVPLATNFAGQLKALLDSITAKTQSNQAVSQGAAQEDSAEGVQTATPNKAAVDSVSATKDAVTQTAVVVQERRSVQALRDPVWRFNVTEVAENEASNSQPAVVTSAAASGEASQSGSQPAWTFLQNDVTTNAELQTGKPSLRHKFRYSSLHRRWRSS</sequence>
<feature type="region of interest" description="Disordered" evidence="1">
    <location>
        <begin position="260"/>
        <end position="284"/>
    </location>
</feature>
<protein>
    <submittedName>
        <fullName evidence="2">Uncharacterized protein</fullName>
    </submittedName>
</protein>
<gene>
    <name evidence="2" type="ORF">FPL14_02340</name>
</gene>
<organism evidence="2 3">
    <name type="scientific">Cohnella cholangitidis</name>
    <dbReference type="NCBI Taxonomy" id="2598458"/>
    <lineage>
        <taxon>Bacteria</taxon>
        <taxon>Bacillati</taxon>
        <taxon>Bacillota</taxon>
        <taxon>Bacilli</taxon>
        <taxon>Bacillales</taxon>
        <taxon>Paenibacillaceae</taxon>
        <taxon>Cohnella</taxon>
    </lineage>
</organism>
<feature type="compositionally biased region" description="Low complexity" evidence="1">
    <location>
        <begin position="271"/>
        <end position="284"/>
    </location>
</feature>
<dbReference type="KEGG" id="cchl:FPL14_02340"/>
<evidence type="ECO:0000256" key="1">
    <source>
        <dbReference type="SAM" id="MobiDB-lite"/>
    </source>
</evidence>
<evidence type="ECO:0000313" key="3">
    <source>
        <dbReference type="Proteomes" id="UP000515679"/>
    </source>
</evidence>
<name>A0A7G5BT84_9BACL</name>
<keyword evidence="3" id="KW-1185">Reference proteome</keyword>
<reference evidence="2 3" key="1">
    <citation type="submission" date="2019-07" db="EMBL/GenBank/DDBJ databases">
        <authorList>
            <person name="Kim J.K."/>
            <person name="Cheong H.-M."/>
            <person name="Choi Y."/>
            <person name="Hwang K.J."/>
            <person name="Lee S."/>
            <person name="Choi C."/>
        </authorList>
    </citation>
    <scope>NUCLEOTIDE SEQUENCE [LARGE SCALE GENOMIC DNA]</scope>
    <source>
        <strain evidence="2 3">KS 22</strain>
    </source>
</reference>
<dbReference type="EMBL" id="CP041969">
    <property type="protein sequence ID" value="QMV40168.1"/>
    <property type="molecule type" value="Genomic_DNA"/>
</dbReference>
<dbReference type="RefSeq" id="WP_182301526.1">
    <property type="nucleotide sequence ID" value="NZ_CP041969.1"/>
</dbReference>
<proteinExistence type="predicted"/>
<dbReference type="AlphaFoldDB" id="A0A7G5BT84"/>
<accession>A0A7G5BT84</accession>